<accession>C7DG70</accession>
<reference evidence="3 4" key="1">
    <citation type="journal article" date="2009" name="Genome Biol.">
        <title>Community-wide analysis of microbial genome sequence signatures.</title>
        <authorList>
            <person name="Dick G.J."/>
            <person name="Andersson A.F."/>
            <person name="Baker B.J."/>
            <person name="Simmons S.L."/>
            <person name="Thomas B.C."/>
            <person name="Yelton A.P."/>
            <person name="Banfield J.F."/>
        </authorList>
    </citation>
    <scope>NUCLEOTIDE SEQUENCE [LARGE SCALE GENOMIC DNA]</scope>
    <source>
        <strain evidence="3">ARMAN-2</strain>
    </source>
</reference>
<protein>
    <recommendedName>
        <fullName evidence="5">ATP-binding protein</fullName>
    </recommendedName>
</protein>
<sequence>MDKEQLKAIIREQADMIKQKLGSEHIIARDAKLEDYLASNVALFILGVRRCGKSTLAVQLFNGQKHGYINFDDERLLGMSAGDLNSVLQAFYELYGSDLDRMILDEVQNVEGWEPFVGRLRETKRVIVTGSNSKLLSGELATRLTGRHIDFTLYPFSFSEFLEYKSVRVGGALTTQERANINKMLLEYLRNGGFPEFFKYGRASLESIYNDIINRDIIQRHRIKHAEALRQIARFLISNSSQEFTYSSLSGTTPVKNHITLSNWVKYMEDAYLIFTVERFSYKLKNVAIAPKKGFAVDTGFVNLLGFSSDKNLSRLMETCVAIELKRRSAAGRNFNLYYWKDYKHREVDFIIKSGEKVDMLIQVTNASSEQEIKERETTNIIEASDELQCDKLLVITLDYEADKRIYGHDISFVPLWKWLLR</sequence>
<name>C7DG70_MICA2</name>
<dbReference type="Pfam" id="PF13635">
    <property type="entry name" value="DUF4143"/>
    <property type="match status" value="1"/>
</dbReference>
<evidence type="ECO:0000259" key="1">
    <source>
        <dbReference type="Pfam" id="PF13173"/>
    </source>
</evidence>
<dbReference type="InterPro" id="IPR025420">
    <property type="entry name" value="DUF4143"/>
</dbReference>
<evidence type="ECO:0000259" key="2">
    <source>
        <dbReference type="Pfam" id="PF13635"/>
    </source>
</evidence>
<dbReference type="SUPFAM" id="SSF52540">
    <property type="entry name" value="P-loop containing nucleoside triphosphate hydrolases"/>
    <property type="match status" value="1"/>
</dbReference>
<dbReference type="InterPro" id="IPR027417">
    <property type="entry name" value="P-loop_NTPase"/>
</dbReference>
<evidence type="ECO:0000313" key="3">
    <source>
        <dbReference type="EMBL" id="EET90540.1"/>
    </source>
</evidence>
<organism evidence="3 4">
    <name type="scientific">Candidatus Micrarchaeum acidiphilum ARMAN-2</name>
    <dbReference type="NCBI Taxonomy" id="425595"/>
    <lineage>
        <taxon>Archaea</taxon>
        <taxon>Candidatus Micrarchaeota</taxon>
        <taxon>Candidatus Micrarchaeia</taxon>
        <taxon>Candidatus Micrarchaeales</taxon>
        <taxon>Candidatus Micrarchaeaceae</taxon>
        <taxon>Candidatus Micrarchaeum</taxon>
    </lineage>
</organism>
<keyword evidence="4" id="KW-1185">Reference proteome</keyword>
<dbReference type="EMBL" id="GG697236">
    <property type="protein sequence ID" value="EET90540.1"/>
    <property type="molecule type" value="Genomic_DNA"/>
</dbReference>
<dbReference type="InterPro" id="IPR041682">
    <property type="entry name" value="AAA_14"/>
</dbReference>
<proteinExistence type="predicted"/>
<reference evidence="3 4" key="2">
    <citation type="journal article" date="2010" name="Proc. Natl. Acad. Sci. U.S.A.">
        <title>Enigmatic, ultrasmall, uncultivated Archaea.</title>
        <authorList>
            <person name="Baker B.J."/>
            <person name="Comolli L.R."/>
            <person name="Dick G.J."/>
            <person name="Hauser L.J."/>
            <person name="Hyatt D."/>
            <person name="Dill B.D."/>
            <person name="Land M.L."/>
            <person name="Verberkmoes N.C."/>
            <person name="Hettich R.L."/>
            <person name="Banfield J.F."/>
        </authorList>
    </citation>
    <scope>NUCLEOTIDE SEQUENCE [LARGE SCALE GENOMIC DNA]</scope>
    <source>
        <strain evidence="3">ARMAN-2</strain>
    </source>
</reference>
<gene>
    <name evidence="3" type="ORF">UNLARM2_0073</name>
</gene>
<dbReference type="Proteomes" id="UP000332487">
    <property type="component" value="Unassembled WGS sequence"/>
</dbReference>
<dbReference type="PANTHER" id="PTHR33295">
    <property type="entry name" value="ATPASE"/>
    <property type="match status" value="1"/>
</dbReference>
<evidence type="ECO:0008006" key="5">
    <source>
        <dbReference type="Google" id="ProtNLM"/>
    </source>
</evidence>
<dbReference type="Pfam" id="PF13173">
    <property type="entry name" value="AAA_14"/>
    <property type="match status" value="1"/>
</dbReference>
<feature type="domain" description="DUF4143" evidence="2">
    <location>
        <begin position="215"/>
        <end position="363"/>
    </location>
</feature>
<dbReference type="PANTHER" id="PTHR33295:SF19">
    <property type="entry name" value="ARCHAEAL ATPASE"/>
    <property type="match status" value="1"/>
</dbReference>
<dbReference type="AlphaFoldDB" id="C7DG70"/>
<evidence type="ECO:0000313" key="4">
    <source>
        <dbReference type="Proteomes" id="UP000332487"/>
    </source>
</evidence>
<feature type="domain" description="AAA" evidence="1">
    <location>
        <begin position="42"/>
        <end position="162"/>
    </location>
</feature>